<dbReference type="AlphaFoldDB" id="A0A8K0THZ9"/>
<sequence length="502" mass="55673">MVLEMYLVDSDFDVFQTARAFCMPTLTRKRDSNGIYQVPRLFEAMPHHISIGALLKLQGFYLGDGPSFGIQDRNRPRELLASIVGDHILSDNNFQGAKETMATAFIKLFEAAIELKPVFIALQGHNAFYETLGARWDANIPGEVSVEDLVMIIDFYVQARRNFSGSTNTAWQLTKLVDKWIEAVDQVARLPPPWTPTVVVAGQPNNVAGVTSQLRGVIFGGGLGSQLSDTWPPDHFQASDKAYLLDPQVKHKLQGISHVFFGNSAPPALPNRRTIPADIKLFIAYWALRNSRPETLWSICIVPIGPFWTTAERVHWKLAAGNCARTLATWDGFIQRANAAFAEGKTSAVGLLTIWLGSAEQVMAAAKASSIDNNQTMIWSQKCPRQGLAVILRRITVDGRQGVEYILYDPTLVCPRLRGEPWVKGALSYLFNFRQRLTDEVNKAYGGGLLRKWVGGQQTDLGGEPDSVEMAAAFIRSAISADAADPFDMGEEEWRRIGFARN</sequence>
<organism evidence="1 2">
    <name type="scientific">Plectosphaerella cucumerina</name>
    <dbReference type="NCBI Taxonomy" id="40658"/>
    <lineage>
        <taxon>Eukaryota</taxon>
        <taxon>Fungi</taxon>
        <taxon>Dikarya</taxon>
        <taxon>Ascomycota</taxon>
        <taxon>Pezizomycotina</taxon>
        <taxon>Sordariomycetes</taxon>
        <taxon>Hypocreomycetidae</taxon>
        <taxon>Glomerellales</taxon>
        <taxon>Plectosphaerellaceae</taxon>
        <taxon>Plectosphaerella</taxon>
    </lineage>
</organism>
<protein>
    <submittedName>
        <fullName evidence="1">Uncharacterized protein</fullName>
    </submittedName>
</protein>
<gene>
    <name evidence="1" type="ORF">B0T11DRAFT_315895</name>
</gene>
<name>A0A8K0THZ9_9PEZI</name>
<proteinExistence type="predicted"/>
<comment type="caution">
    <text evidence="1">The sequence shown here is derived from an EMBL/GenBank/DDBJ whole genome shotgun (WGS) entry which is preliminary data.</text>
</comment>
<reference evidence="1" key="1">
    <citation type="journal article" date="2021" name="Nat. Commun.">
        <title>Genetic determinants of endophytism in the Arabidopsis root mycobiome.</title>
        <authorList>
            <person name="Mesny F."/>
            <person name="Miyauchi S."/>
            <person name="Thiergart T."/>
            <person name="Pickel B."/>
            <person name="Atanasova L."/>
            <person name="Karlsson M."/>
            <person name="Huettel B."/>
            <person name="Barry K.W."/>
            <person name="Haridas S."/>
            <person name="Chen C."/>
            <person name="Bauer D."/>
            <person name="Andreopoulos W."/>
            <person name="Pangilinan J."/>
            <person name="LaButti K."/>
            <person name="Riley R."/>
            <person name="Lipzen A."/>
            <person name="Clum A."/>
            <person name="Drula E."/>
            <person name="Henrissat B."/>
            <person name="Kohler A."/>
            <person name="Grigoriev I.V."/>
            <person name="Martin F.M."/>
            <person name="Hacquard S."/>
        </authorList>
    </citation>
    <scope>NUCLEOTIDE SEQUENCE</scope>
    <source>
        <strain evidence="1">MPI-CAGE-AT-0016</strain>
    </source>
</reference>
<keyword evidence="2" id="KW-1185">Reference proteome</keyword>
<dbReference type="OrthoDB" id="4839021at2759"/>
<evidence type="ECO:0000313" key="2">
    <source>
        <dbReference type="Proteomes" id="UP000813385"/>
    </source>
</evidence>
<dbReference type="EMBL" id="JAGPXD010000002">
    <property type="protein sequence ID" value="KAH7367444.1"/>
    <property type="molecule type" value="Genomic_DNA"/>
</dbReference>
<accession>A0A8K0THZ9</accession>
<evidence type="ECO:0000313" key="1">
    <source>
        <dbReference type="EMBL" id="KAH7367444.1"/>
    </source>
</evidence>
<dbReference type="Proteomes" id="UP000813385">
    <property type="component" value="Unassembled WGS sequence"/>
</dbReference>